<feature type="region of interest" description="Disordered" evidence="1">
    <location>
        <begin position="1"/>
        <end position="57"/>
    </location>
</feature>
<sequence length="163" mass="17846">MSAIPSLVGSANAPPKPLTGEPALGGSEAWSDTSSEISPNASPALGHAGAPAPKPDPVRLFPRCRLPNLTLIRNAWEARTNNERLRDDLFVEMASQVVRPFSQASGCGFSSTQFKMDEFYRPVIMKQEDIWVPWMGSGNTATLRTLYEIGHTLRHADVICRHC</sequence>
<evidence type="ECO:0000313" key="2">
    <source>
        <dbReference type="EMBL" id="KAK3348830.1"/>
    </source>
</evidence>
<feature type="compositionally biased region" description="Polar residues" evidence="1">
    <location>
        <begin position="30"/>
        <end position="41"/>
    </location>
</feature>
<accession>A0AAJ0HE45</accession>
<gene>
    <name evidence="2" type="ORF">B0T25DRAFT_581903</name>
</gene>
<evidence type="ECO:0000256" key="1">
    <source>
        <dbReference type="SAM" id="MobiDB-lite"/>
    </source>
</evidence>
<reference evidence="2" key="2">
    <citation type="submission" date="2023-06" db="EMBL/GenBank/DDBJ databases">
        <authorList>
            <consortium name="Lawrence Berkeley National Laboratory"/>
            <person name="Haridas S."/>
            <person name="Hensen N."/>
            <person name="Bonometti L."/>
            <person name="Westerberg I."/>
            <person name="Brannstrom I.O."/>
            <person name="Guillou S."/>
            <person name="Cros-Aarteil S."/>
            <person name="Calhoun S."/>
            <person name="Kuo A."/>
            <person name="Mondo S."/>
            <person name="Pangilinan J."/>
            <person name="Riley R."/>
            <person name="Labutti K."/>
            <person name="Andreopoulos B."/>
            <person name="Lipzen A."/>
            <person name="Chen C."/>
            <person name="Yanf M."/>
            <person name="Daum C."/>
            <person name="Ng V."/>
            <person name="Clum A."/>
            <person name="Steindorff A."/>
            <person name="Ohm R."/>
            <person name="Martin F."/>
            <person name="Silar P."/>
            <person name="Natvig D."/>
            <person name="Lalanne C."/>
            <person name="Gautier V."/>
            <person name="Ament-Velasquez S.L."/>
            <person name="Kruys A."/>
            <person name="Hutchinson M.I."/>
            <person name="Powell A.J."/>
            <person name="Barry K."/>
            <person name="Miller A.N."/>
            <person name="Grigoriev I.V."/>
            <person name="Debuchy R."/>
            <person name="Gladieux P."/>
            <person name="Thoren M.H."/>
            <person name="Johannesson H."/>
        </authorList>
    </citation>
    <scope>NUCLEOTIDE SEQUENCE</scope>
    <source>
        <strain evidence="2">CBS 955.72</strain>
    </source>
</reference>
<protein>
    <submittedName>
        <fullName evidence="2">Uncharacterized protein</fullName>
    </submittedName>
</protein>
<name>A0AAJ0HE45_9PEZI</name>
<keyword evidence="3" id="KW-1185">Reference proteome</keyword>
<evidence type="ECO:0000313" key="3">
    <source>
        <dbReference type="Proteomes" id="UP001275084"/>
    </source>
</evidence>
<dbReference type="AlphaFoldDB" id="A0AAJ0HE45"/>
<comment type="caution">
    <text evidence="2">The sequence shown here is derived from an EMBL/GenBank/DDBJ whole genome shotgun (WGS) entry which is preliminary data.</text>
</comment>
<dbReference type="EMBL" id="JAUIQD010000005">
    <property type="protein sequence ID" value="KAK3348830.1"/>
    <property type="molecule type" value="Genomic_DNA"/>
</dbReference>
<proteinExistence type="predicted"/>
<reference evidence="2" key="1">
    <citation type="journal article" date="2023" name="Mol. Phylogenet. Evol.">
        <title>Genome-scale phylogeny and comparative genomics of the fungal order Sordariales.</title>
        <authorList>
            <person name="Hensen N."/>
            <person name="Bonometti L."/>
            <person name="Westerberg I."/>
            <person name="Brannstrom I.O."/>
            <person name="Guillou S."/>
            <person name="Cros-Aarteil S."/>
            <person name="Calhoun S."/>
            <person name="Haridas S."/>
            <person name="Kuo A."/>
            <person name="Mondo S."/>
            <person name="Pangilinan J."/>
            <person name="Riley R."/>
            <person name="LaButti K."/>
            <person name="Andreopoulos B."/>
            <person name="Lipzen A."/>
            <person name="Chen C."/>
            <person name="Yan M."/>
            <person name="Daum C."/>
            <person name="Ng V."/>
            <person name="Clum A."/>
            <person name="Steindorff A."/>
            <person name="Ohm R.A."/>
            <person name="Martin F."/>
            <person name="Silar P."/>
            <person name="Natvig D.O."/>
            <person name="Lalanne C."/>
            <person name="Gautier V."/>
            <person name="Ament-Velasquez S.L."/>
            <person name="Kruys A."/>
            <person name="Hutchinson M.I."/>
            <person name="Powell A.J."/>
            <person name="Barry K."/>
            <person name="Miller A.N."/>
            <person name="Grigoriev I.V."/>
            <person name="Debuchy R."/>
            <person name="Gladieux P."/>
            <person name="Hiltunen Thoren M."/>
            <person name="Johannesson H."/>
        </authorList>
    </citation>
    <scope>NUCLEOTIDE SEQUENCE</scope>
    <source>
        <strain evidence="2">CBS 955.72</strain>
    </source>
</reference>
<dbReference type="Proteomes" id="UP001275084">
    <property type="component" value="Unassembled WGS sequence"/>
</dbReference>
<organism evidence="2 3">
    <name type="scientific">Lasiosphaeria hispida</name>
    <dbReference type="NCBI Taxonomy" id="260671"/>
    <lineage>
        <taxon>Eukaryota</taxon>
        <taxon>Fungi</taxon>
        <taxon>Dikarya</taxon>
        <taxon>Ascomycota</taxon>
        <taxon>Pezizomycotina</taxon>
        <taxon>Sordariomycetes</taxon>
        <taxon>Sordariomycetidae</taxon>
        <taxon>Sordariales</taxon>
        <taxon>Lasiosphaeriaceae</taxon>
        <taxon>Lasiosphaeria</taxon>
    </lineage>
</organism>